<feature type="compositionally biased region" description="Low complexity" evidence="1">
    <location>
        <begin position="217"/>
        <end position="233"/>
    </location>
</feature>
<dbReference type="Proteomes" id="UP000054107">
    <property type="component" value="Unassembled WGS sequence"/>
</dbReference>
<sequence>MLREFHHLRHVECEMKYLDSLTAFVERQEKSGFGGMNKYENVQFSTFDDKDKYSGSIPSGGYLTFVYYSMIQDLRPLMDQMISLLDGVVLKADHSFKIIDHMGKLNEMPLFTALYTVCNEYEEIRCQSLVATKHHSHLNSIYAGLVASYRYYGHQLPKFVFTDNVDGDQAFLESMIPTLKDNVTHIQRNNESSSTFPTDSAPATSTSEATDNDIEISPSSTVSAVSTVSTQNSNSTARLQEYTLPEEVRVHTPRIPEFASFAAKNKHLPNINCSILAAQGSRRPLHRISIE</sequence>
<protein>
    <submittedName>
        <fullName evidence="2">Uncharacterized protein</fullName>
    </submittedName>
</protein>
<proteinExistence type="predicted"/>
<name>A0A0B7NWX4_9FUNG</name>
<dbReference type="STRING" id="35722.A0A0B7NWX4"/>
<accession>A0A0B7NWX4</accession>
<feature type="compositionally biased region" description="Polar residues" evidence="1">
    <location>
        <begin position="189"/>
        <end position="209"/>
    </location>
</feature>
<dbReference type="EMBL" id="LN734230">
    <property type="protein sequence ID" value="CEP20150.1"/>
    <property type="molecule type" value="Genomic_DNA"/>
</dbReference>
<reference evidence="2 3" key="1">
    <citation type="submission" date="2014-09" db="EMBL/GenBank/DDBJ databases">
        <authorList>
            <person name="Ellenberger Sabrina"/>
        </authorList>
    </citation>
    <scope>NUCLEOTIDE SEQUENCE [LARGE SCALE GENOMIC DNA]</scope>
    <source>
        <strain evidence="2 3">CBS 412.66</strain>
    </source>
</reference>
<keyword evidence="3" id="KW-1185">Reference proteome</keyword>
<dbReference type="AlphaFoldDB" id="A0A0B7NWX4"/>
<dbReference type="OrthoDB" id="2278185at2759"/>
<evidence type="ECO:0000313" key="2">
    <source>
        <dbReference type="EMBL" id="CEP20150.1"/>
    </source>
</evidence>
<evidence type="ECO:0000256" key="1">
    <source>
        <dbReference type="SAM" id="MobiDB-lite"/>
    </source>
</evidence>
<organism evidence="2 3">
    <name type="scientific">Parasitella parasitica</name>
    <dbReference type="NCBI Taxonomy" id="35722"/>
    <lineage>
        <taxon>Eukaryota</taxon>
        <taxon>Fungi</taxon>
        <taxon>Fungi incertae sedis</taxon>
        <taxon>Mucoromycota</taxon>
        <taxon>Mucoromycotina</taxon>
        <taxon>Mucoromycetes</taxon>
        <taxon>Mucorales</taxon>
        <taxon>Mucorineae</taxon>
        <taxon>Mucoraceae</taxon>
        <taxon>Parasitella</taxon>
    </lineage>
</organism>
<gene>
    <name evidence="2" type="primary">PARPA_14471.1 scaffold 50532</name>
</gene>
<feature type="region of interest" description="Disordered" evidence="1">
    <location>
        <begin position="189"/>
        <end position="233"/>
    </location>
</feature>
<evidence type="ECO:0000313" key="3">
    <source>
        <dbReference type="Proteomes" id="UP000054107"/>
    </source>
</evidence>